<evidence type="ECO:0000313" key="6">
    <source>
        <dbReference type="EMBL" id="MFC6198935.1"/>
    </source>
</evidence>
<dbReference type="Pfam" id="PF00378">
    <property type="entry name" value="ECH_1"/>
    <property type="match status" value="1"/>
</dbReference>
<evidence type="ECO:0000256" key="1">
    <source>
        <dbReference type="ARBA" id="ARBA00005005"/>
    </source>
</evidence>
<keyword evidence="7" id="KW-1185">Reference proteome</keyword>
<evidence type="ECO:0000256" key="3">
    <source>
        <dbReference type="ARBA" id="ARBA00022832"/>
    </source>
</evidence>
<name>A0ABW1SB88_9PROT</name>
<dbReference type="NCBIfam" id="NF005699">
    <property type="entry name" value="PRK07509.1"/>
    <property type="match status" value="1"/>
</dbReference>
<comment type="pathway">
    <text evidence="1">Lipid metabolism; fatty acid beta-oxidation.</text>
</comment>
<evidence type="ECO:0000256" key="2">
    <source>
        <dbReference type="ARBA" id="ARBA00005254"/>
    </source>
</evidence>
<dbReference type="Proteomes" id="UP001596303">
    <property type="component" value="Unassembled WGS sequence"/>
</dbReference>
<dbReference type="SUPFAM" id="SSF52096">
    <property type="entry name" value="ClpP/crotonase"/>
    <property type="match status" value="1"/>
</dbReference>
<proteinExistence type="inferred from homology"/>
<evidence type="ECO:0000256" key="4">
    <source>
        <dbReference type="ARBA" id="ARBA00023098"/>
    </source>
</evidence>
<accession>A0ABW1SB88</accession>
<dbReference type="EMBL" id="JBHSSW010000017">
    <property type="protein sequence ID" value="MFC6198935.1"/>
    <property type="molecule type" value="Genomic_DNA"/>
</dbReference>
<gene>
    <name evidence="6" type="ORF">ACFQDM_12650</name>
</gene>
<evidence type="ECO:0000256" key="5">
    <source>
        <dbReference type="ARBA" id="ARBA00023235"/>
    </source>
</evidence>
<organism evidence="6 7">
    <name type="scientific">Ponticaulis profundi</name>
    <dbReference type="NCBI Taxonomy" id="2665222"/>
    <lineage>
        <taxon>Bacteria</taxon>
        <taxon>Pseudomonadati</taxon>
        <taxon>Pseudomonadota</taxon>
        <taxon>Alphaproteobacteria</taxon>
        <taxon>Hyphomonadales</taxon>
        <taxon>Hyphomonadaceae</taxon>
        <taxon>Ponticaulis</taxon>
    </lineage>
</organism>
<dbReference type="InterPro" id="IPR029045">
    <property type="entry name" value="ClpP/crotonase-like_dom_sf"/>
</dbReference>
<protein>
    <submittedName>
        <fullName evidence="6">Crotonase/enoyl-CoA hydratase family protein</fullName>
    </submittedName>
</protein>
<dbReference type="CDD" id="cd06558">
    <property type="entry name" value="crotonase-like"/>
    <property type="match status" value="1"/>
</dbReference>
<dbReference type="PANTHER" id="PTHR43149:SF1">
    <property type="entry name" value="DELTA(3,5)-DELTA(2,4)-DIENOYL-COA ISOMERASE, MITOCHONDRIAL"/>
    <property type="match status" value="1"/>
</dbReference>
<keyword evidence="3" id="KW-0276">Fatty acid metabolism</keyword>
<dbReference type="PANTHER" id="PTHR43149">
    <property type="entry name" value="ENOYL-COA HYDRATASE"/>
    <property type="match status" value="1"/>
</dbReference>
<dbReference type="Gene3D" id="3.90.226.10">
    <property type="entry name" value="2-enoyl-CoA Hydratase, Chain A, domain 1"/>
    <property type="match status" value="1"/>
</dbReference>
<sequence>MSERITVDIKDGIADVKLVRTDKMNALDDAMFEALVSTAEKLNSEKSVRCVVLSGEGRAFCAGLDMGNFAKMASAGSDKSEKSSATSSESLATRTYGIANRAQQAAWGWRQLRVPVINAAHGVAFGGGFQVFLGSDIRIAHPETKLCIMEVKWGLIPDMALTPIVRNLVREDILRELTYTGRIFTAVEGKEYGFVTHLSETPYDDAMALAKTIASQSPDSVQAAKRLYNQLPDATEAETLLAESTIQLEIMGKPNQIEAAMAGLEKRPANFKD</sequence>
<dbReference type="RefSeq" id="WP_377379578.1">
    <property type="nucleotide sequence ID" value="NZ_JBHSSW010000017.1"/>
</dbReference>
<dbReference type="InterPro" id="IPR045002">
    <property type="entry name" value="Ech1-like"/>
</dbReference>
<comment type="similarity">
    <text evidence="2">Belongs to the enoyl-CoA hydratase/isomerase family.</text>
</comment>
<dbReference type="InterPro" id="IPR014748">
    <property type="entry name" value="Enoyl-CoA_hydra_C"/>
</dbReference>
<reference evidence="7" key="1">
    <citation type="journal article" date="2019" name="Int. J. Syst. Evol. Microbiol.">
        <title>The Global Catalogue of Microorganisms (GCM) 10K type strain sequencing project: providing services to taxonomists for standard genome sequencing and annotation.</title>
        <authorList>
            <consortium name="The Broad Institute Genomics Platform"/>
            <consortium name="The Broad Institute Genome Sequencing Center for Infectious Disease"/>
            <person name="Wu L."/>
            <person name="Ma J."/>
        </authorList>
    </citation>
    <scope>NUCLEOTIDE SEQUENCE [LARGE SCALE GENOMIC DNA]</scope>
    <source>
        <strain evidence="7">CGMCC-1.15741</strain>
    </source>
</reference>
<keyword evidence="5" id="KW-0413">Isomerase</keyword>
<dbReference type="InterPro" id="IPR001753">
    <property type="entry name" value="Enoyl-CoA_hydra/iso"/>
</dbReference>
<evidence type="ECO:0000313" key="7">
    <source>
        <dbReference type="Proteomes" id="UP001596303"/>
    </source>
</evidence>
<dbReference type="Gene3D" id="1.10.12.10">
    <property type="entry name" value="Lyase 2-enoyl-coa Hydratase, Chain A, domain 2"/>
    <property type="match status" value="1"/>
</dbReference>
<keyword evidence="4" id="KW-0443">Lipid metabolism</keyword>
<comment type="caution">
    <text evidence="6">The sequence shown here is derived from an EMBL/GenBank/DDBJ whole genome shotgun (WGS) entry which is preliminary data.</text>
</comment>